<evidence type="ECO:0000256" key="1">
    <source>
        <dbReference type="ARBA" id="ARBA00012282"/>
    </source>
</evidence>
<accession>F2JVU0</accession>
<dbReference type="PATRIC" id="fig|717774.3.peg.2579"/>
<evidence type="ECO:0000259" key="4">
    <source>
        <dbReference type="PROSITE" id="PS50887"/>
    </source>
</evidence>
<dbReference type="Gene3D" id="3.20.20.450">
    <property type="entry name" value="EAL domain"/>
    <property type="match status" value="1"/>
</dbReference>
<dbReference type="Proteomes" id="UP000001062">
    <property type="component" value="Chromosome"/>
</dbReference>
<dbReference type="InterPro" id="IPR052155">
    <property type="entry name" value="Biofilm_reg_signaling"/>
</dbReference>
<reference evidence="5 6" key="1">
    <citation type="journal article" date="2012" name="Stand. Genomic Sci.">
        <title>Complete genome sequence of the melanogenic marine bacterium Marinomonas mediterranea type strain (MMB-1(T)).</title>
        <authorList>
            <person name="Lucas-Elio P."/>
            <person name="Goodwin L."/>
            <person name="Woyke T."/>
            <person name="Pitluck S."/>
            <person name="Nolan M."/>
            <person name="Kyrpides N.C."/>
            <person name="Detter J.C."/>
            <person name="Copeland A."/>
            <person name="Teshima H."/>
            <person name="Bruce D."/>
            <person name="Detter C."/>
            <person name="Tapia R."/>
            <person name="Han S."/>
            <person name="Land M.L."/>
            <person name="Ivanova N."/>
            <person name="Mikhailova N."/>
            <person name="Johnston A.W."/>
            <person name="Sanchez-Amat A."/>
        </authorList>
    </citation>
    <scope>NUCLEOTIDE SEQUENCE [LARGE SCALE GENOMIC DNA]</scope>
    <source>
        <strain evidence="6">ATCC 700492 / JCM 21426 / NBRC 103028 / MMB-1</strain>
    </source>
</reference>
<sequence>MSDLFFINTESREAARWLIDVSKSSICWSNRSAKALFSTEISKDRLLNSQLKNALIDKVQALTSLSPEREENLCWVIKCQDGRVLQCIGHRVHLGPGHLGVKVEAREMTSLVDMGSGQTIGSVDDDEPYAHLDAFNLSYFRFDITGKCLRQSAQALTQFENVEEFKDLFAVSAMAPSVFGQLLTKGRISTDVRFLTKTGIHWCHIEGYKESAGDSFYLQVTDKQDIRLAEAELYRLKNYDSLTRLPNRESLYLKLDSQIAKVAQKDQSFGLLFIDLDGFKTVNDSFGHQVGDELLCGVARRIQGVLPRNTQLFRLGGDEFAILVEDILNDSNLIEVAQDVVSVSAQPYPVEDLEMLVTASVGISKYPDHGKSIDDLLKTSASAMCRSKALGYNNFCLYDNGMKQDYRAQLTLGGALRKAIEEEQFELYYQPKIRLSDELTVGAEALIRWIHPEHGMIPPDKFIPIAEETGLILPLGEWVIKRACHQLKEWREAGHPPISLSVNLSGRQFMQSDLVEMVRATLAETGVDPKYLELELTESMLMADAQQTIEKLHGFRKLGLTLSIDDFGTGYSSLAYLKKFPIQTLKIDRSFVSDLGIDADDDAIVKATIAMANSLNLKVIAEGVESRSQIDVLNDYQCEEVQGYLFAKPMNNIDFSSYLSAQSQNQYDLLAPVH</sequence>
<dbReference type="SUPFAM" id="SSF141868">
    <property type="entry name" value="EAL domain-like"/>
    <property type="match status" value="1"/>
</dbReference>
<dbReference type="EMBL" id="CP002583">
    <property type="protein sequence ID" value="ADZ91726.1"/>
    <property type="molecule type" value="Genomic_DNA"/>
</dbReference>
<dbReference type="PANTHER" id="PTHR44757">
    <property type="entry name" value="DIGUANYLATE CYCLASE DGCP"/>
    <property type="match status" value="1"/>
</dbReference>
<evidence type="ECO:0000313" key="6">
    <source>
        <dbReference type="Proteomes" id="UP000001062"/>
    </source>
</evidence>
<dbReference type="InterPro" id="IPR000160">
    <property type="entry name" value="GGDEF_dom"/>
</dbReference>
<dbReference type="GO" id="GO:0071111">
    <property type="term" value="F:cyclic-guanylate-specific phosphodiesterase activity"/>
    <property type="evidence" value="ECO:0007669"/>
    <property type="project" value="UniProtKB-EC"/>
</dbReference>
<dbReference type="STRING" id="717774.Marme_2494"/>
<dbReference type="InterPro" id="IPR029787">
    <property type="entry name" value="Nucleotide_cyclase"/>
</dbReference>
<dbReference type="Pfam" id="PF00990">
    <property type="entry name" value="GGDEF"/>
    <property type="match status" value="1"/>
</dbReference>
<dbReference type="FunFam" id="3.20.20.450:FF:000001">
    <property type="entry name" value="Cyclic di-GMP phosphodiesterase yahA"/>
    <property type="match status" value="1"/>
</dbReference>
<dbReference type="KEGG" id="mme:Marme_2494"/>
<dbReference type="NCBIfam" id="TIGR00254">
    <property type="entry name" value="GGDEF"/>
    <property type="match status" value="1"/>
</dbReference>
<feature type="domain" description="GGDEF" evidence="4">
    <location>
        <begin position="267"/>
        <end position="400"/>
    </location>
</feature>
<feature type="domain" description="EAL" evidence="3">
    <location>
        <begin position="409"/>
        <end position="663"/>
    </location>
</feature>
<dbReference type="EC" id="3.1.4.52" evidence="1"/>
<evidence type="ECO:0000256" key="2">
    <source>
        <dbReference type="ARBA" id="ARBA00022636"/>
    </source>
</evidence>
<dbReference type="CDD" id="cd01949">
    <property type="entry name" value="GGDEF"/>
    <property type="match status" value="1"/>
</dbReference>
<dbReference type="PANTHER" id="PTHR44757:SF2">
    <property type="entry name" value="BIOFILM ARCHITECTURE MAINTENANCE PROTEIN MBAA"/>
    <property type="match status" value="1"/>
</dbReference>
<protein>
    <recommendedName>
        <fullName evidence="1">cyclic-guanylate-specific phosphodiesterase</fullName>
        <ecNumber evidence="1">3.1.4.52</ecNumber>
    </recommendedName>
</protein>
<dbReference type="InterPro" id="IPR001633">
    <property type="entry name" value="EAL_dom"/>
</dbReference>
<dbReference type="SMART" id="SM00052">
    <property type="entry name" value="EAL"/>
    <property type="match status" value="1"/>
</dbReference>
<gene>
    <name evidence="5" type="ordered locus">Marme_2494</name>
</gene>
<dbReference type="SMART" id="SM00267">
    <property type="entry name" value="GGDEF"/>
    <property type="match status" value="1"/>
</dbReference>
<dbReference type="Gene3D" id="3.30.70.270">
    <property type="match status" value="1"/>
</dbReference>
<dbReference type="PROSITE" id="PS50887">
    <property type="entry name" value="GGDEF"/>
    <property type="match status" value="1"/>
</dbReference>
<dbReference type="RefSeq" id="WP_013661630.1">
    <property type="nucleotide sequence ID" value="NC_015276.1"/>
</dbReference>
<dbReference type="PROSITE" id="PS50883">
    <property type="entry name" value="EAL"/>
    <property type="match status" value="1"/>
</dbReference>
<organism evidence="5 6">
    <name type="scientific">Marinomonas mediterranea (strain ATCC 700492 / JCM 21426 / NBRC 103028 / MMB-1)</name>
    <dbReference type="NCBI Taxonomy" id="717774"/>
    <lineage>
        <taxon>Bacteria</taxon>
        <taxon>Pseudomonadati</taxon>
        <taxon>Pseudomonadota</taxon>
        <taxon>Gammaproteobacteria</taxon>
        <taxon>Oceanospirillales</taxon>
        <taxon>Oceanospirillaceae</taxon>
        <taxon>Marinomonas</taxon>
    </lineage>
</organism>
<dbReference type="HOGENOM" id="CLU_000445_70_20_6"/>
<keyword evidence="6" id="KW-1185">Reference proteome</keyword>
<evidence type="ECO:0000259" key="3">
    <source>
        <dbReference type="PROSITE" id="PS50883"/>
    </source>
</evidence>
<dbReference type="eggNOG" id="COG5001">
    <property type="taxonomic scope" value="Bacteria"/>
</dbReference>
<evidence type="ECO:0000313" key="5">
    <source>
        <dbReference type="EMBL" id="ADZ91726.1"/>
    </source>
</evidence>
<dbReference type="InterPro" id="IPR043128">
    <property type="entry name" value="Rev_trsase/Diguanyl_cyclase"/>
</dbReference>
<dbReference type="InterPro" id="IPR035919">
    <property type="entry name" value="EAL_sf"/>
</dbReference>
<dbReference type="Pfam" id="PF00563">
    <property type="entry name" value="EAL"/>
    <property type="match status" value="1"/>
</dbReference>
<dbReference type="OrthoDB" id="9804951at2"/>
<dbReference type="AlphaFoldDB" id="F2JVU0"/>
<dbReference type="SUPFAM" id="SSF55073">
    <property type="entry name" value="Nucleotide cyclase"/>
    <property type="match status" value="1"/>
</dbReference>
<proteinExistence type="predicted"/>
<name>F2JVU0_MARM1</name>
<keyword evidence="2" id="KW-0973">c-di-GMP</keyword>
<dbReference type="CDD" id="cd01948">
    <property type="entry name" value="EAL"/>
    <property type="match status" value="1"/>
</dbReference>